<evidence type="ECO:0008006" key="4">
    <source>
        <dbReference type="Google" id="ProtNLM"/>
    </source>
</evidence>
<feature type="transmembrane region" description="Helical" evidence="1">
    <location>
        <begin position="9"/>
        <end position="29"/>
    </location>
</feature>
<evidence type="ECO:0000313" key="2">
    <source>
        <dbReference type="EMBL" id="CDX29356.1"/>
    </source>
</evidence>
<organism evidence="2 3">
    <name type="scientific">Mesorhizobium plurifarium</name>
    <dbReference type="NCBI Taxonomy" id="69974"/>
    <lineage>
        <taxon>Bacteria</taxon>
        <taxon>Pseudomonadati</taxon>
        <taxon>Pseudomonadota</taxon>
        <taxon>Alphaproteobacteria</taxon>
        <taxon>Hyphomicrobiales</taxon>
        <taxon>Phyllobacteriaceae</taxon>
        <taxon>Mesorhizobium</taxon>
    </lineage>
</organism>
<dbReference type="EMBL" id="CCNB01000004">
    <property type="protein sequence ID" value="CDX29356.1"/>
    <property type="molecule type" value="Genomic_DNA"/>
</dbReference>
<keyword evidence="1" id="KW-0812">Transmembrane</keyword>
<proteinExistence type="predicted"/>
<dbReference type="Proteomes" id="UP000046373">
    <property type="component" value="Unassembled WGS sequence"/>
</dbReference>
<keyword evidence="1" id="KW-1133">Transmembrane helix</keyword>
<feature type="transmembrane region" description="Helical" evidence="1">
    <location>
        <begin position="35"/>
        <end position="53"/>
    </location>
</feature>
<evidence type="ECO:0000313" key="3">
    <source>
        <dbReference type="Proteomes" id="UP000046373"/>
    </source>
</evidence>
<reference evidence="2 3" key="1">
    <citation type="submission" date="2014-08" db="EMBL/GenBank/DDBJ databases">
        <authorList>
            <person name="Moulin Lionel"/>
        </authorList>
    </citation>
    <scope>NUCLEOTIDE SEQUENCE [LARGE SCALE GENOMIC DNA]</scope>
</reference>
<accession>A0A090EL59</accession>
<dbReference type="AlphaFoldDB" id="A0A090EL59"/>
<name>A0A090EL59_MESPL</name>
<gene>
    <name evidence="2" type="ORF">MPLDJ20_120479</name>
</gene>
<keyword evidence="1" id="KW-0472">Membrane</keyword>
<protein>
    <recommendedName>
        <fullName evidence="4">DUF4175 domain-containing protein</fullName>
    </recommendedName>
</protein>
<sequence length="56" mass="5893">MNLSAPTQLVFIISLVIAIIGLFAAFGLLAFIPLASVWIMLIAYIVLAAGCLMRGA</sequence>
<evidence type="ECO:0000256" key="1">
    <source>
        <dbReference type="SAM" id="Phobius"/>
    </source>
</evidence>